<sequence length="53" mass="5542">MIVAVSASPGTPGRPTRLADGSLPAGAPAWRGIRPLAEALARTTHRPAREDLR</sequence>
<dbReference type="STRING" id="1798228.SAMN05216574_108140"/>
<proteinExistence type="predicted"/>
<keyword evidence="3" id="KW-1185">Reference proteome</keyword>
<protein>
    <submittedName>
        <fullName evidence="2">Uncharacterized protein</fullName>
    </submittedName>
</protein>
<dbReference type="AlphaFoldDB" id="A0A1I2FKA7"/>
<evidence type="ECO:0000313" key="2">
    <source>
        <dbReference type="EMBL" id="SFF05892.1"/>
    </source>
</evidence>
<organism evidence="2 3">
    <name type="scientific">Blastococcus tunisiensis</name>
    <dbReference type="NCBI Taxonomy" id="1798228"/>
    <lineage>
        <taxon>Bacteria</taxon>
        <taxon>Bacillati</taxon>
        <taxon>Actinomycetota</taxon>
        <taxon>Actinomycetes</taxon>
        <taxon>Geodermatophilales</taxon>
        <taxon>Geodermatophilaceae</taxon>
        <taxon>Blastococcus</taxon>
    </lineage>
</organism>
<reference evidence="3" key="1">
    <citation type="submission" date="2016-10" db="EMBL/GenBank/DDBJ databases">
        <authorList>
            <person name="Varghese N."/>
            <person name="Submissions S."/>
        </authorList>
    </citation>
    <scope>NUCLEOTIDE SEQUENCE [LARGE SCALE GENOMIC DNA]</scope>
    <source>
        <strain evidence="3">DSM 46838</strain>
    </source>
</reference>
<name>A0A1I2FKA7_9ACTN</name>
<gene>
    <name evidence="2" type="ORF">SAMN05216574_108140</name>
</gene>
<dbReference type="Proteomes" id="UP000198589">
    <property type="component" value="Unassembled WGS sequence"/>
</dbReference>
<evidence type="ECO:0000313" key="3">
    <source>
        <dbReference type="Proteomes" id="UP000198589"/>
    </source>
</evidence>
<evidence type="ECO:0000256" key="1">
    <source>
        <dbReference type="SAM" id="MobiDB-lite"/>
    </source>
</evidence>
<feature type="region of interest" description="Disordered" evidence="1">
    <location>
        <begin position="1"/>
        <end position="24"/>
    </location>
</feature>
<accession>A0A1I2FKA7</accession>
<dbReference type="EMBL" id="FOND01000008">
    <property type="protein sequence ID" value="SFF05892.1"/>
    <property type="molecule type" value="Genomic_DNA"/>
</dbReference>